<evidence type="ECO:0000313" key="1">
    <source>
        <dbReference type="EMBL" id="JAD28934.1"/>
    </source>
</evidence>
<reference evidence="1" key="2">
    <citation type="journal article" date="2015" name="Data Brief">
        <title>Shoot transcriptome of the giant reed, Arundo donax.</title>
        <authorList>
            <person name="Barrero R.A."/>
            <person name="Guerrero F.D."/>
            <person name="Moolhuijzen P."/>
            <person name="Goolsby J.A."/>
            <person name="Tidwell J."/>
            <person name="Bellgard S.E."/>
            <person name="Bellgard M.I."/>
        </authorList>
    </citation>
    <scope>NUCLEOTIDE SEQUENCE</scope>
    <source>
        <tissue evidence="1">Shoot tissue taken approximately 20 cm above the soil surface</tissue>
    </source>
</reference>
<dbReference type="EMBL" id="GBRH01268961">
    <property type="protein sequence ID" value="JAD28934.1"/>
    <property type="molecule type" value="Transcribed_RNA"/>
</dbReference>
<proteinExistence type="predicted"/>
<organism evidence="1">
    <name type="scientific">Arundo donax</name>
    <name type="common">Giant reed</name>
    <name type="synonym">Donax arundinaceus</name>
    <dbReference type="NCBI Taxonomy" id="35708"/>
    <lineage>
        <taxon>Eukaryota</taxon>
        <taxon>Viridiplantae</taxon>
        <taxon>Streptophyta</taxon>
        <taxon>Embryophyta</taxon>
        <taxon>Tracheophyta</taxon>
        <taxon>Spermatophyta</taxon>
        <taxon>Magnoliopsida</taxon>
        <taxon>Liliopsida</taxon>
        <taxon>Poales</taxon>
        <taxon>Poaceae</taxon>
        <taxon>PACMAD clade</taxon>
        <taxon>Arundinoideae</taxon>
        <taxon>Arundineae</taxon>
        <taxon>Arundo</taxon>
    </lineage>
</organism>
<sequence>MLAGAQLYIQS</sequence>
<protein>
    <submittedName>
        <fullName evidence="1">Uncharacterized protein</fullName>
    </submittedName>
</protein>
<accession>A0A0A8YQ79</accession>
<name>A0A0A8YQ79_ARUDO</name>
<reference evidence="1" key="1">
    <citation type="submission" date="2014-09" db="EMBL/GenBank/DDBJ databases">
        <authorList>
            <person name="Magalhaes I.L.F."/>
            <person name="Oliveira U."/>
            <person name="Santos F.R."/>
            <person name="Vidigal T.H.D.A."/>
            <person name="Brescovit A.D."/>
            <person name="Santos A.J."/>
        </authorList>
    </citation>
    <scope>NUCLEOTIDE SEQUENCE</scope>
    <source>
        <tissue evidence="1">Shoot tissue taken approximately 20 cm above the soil surface</tissue>
    </source>
</reference>